<evidence type="ECO:0000256" key="1">
    <source>
        <dbReference type="SAM" id="Coils"/>
    </source>
</evidence>
<dbReference type="AlphaFoldDB" id="A0A0A8E769"/>
<proteinExistence type="predicted"/>
<dbReference type="HOGENOM" id="CLU_2154659_0_0_6"/>
<dbReference type="EMBL" id="CP010427">
    <property type="protein sequence ID" value="AJC49447.1"/>
    <property type="molecule type" value="Genomic_DNA"/>
</dbReference>
<reference evidence="2 3" key="1">
    <citation type="submission" date="2014-12" db="EMBL/GenBank/DDBJ databases">
        <title>Complete genome sequence of Francisella guanzhouensis strain 08HL01032 isolated from air-conditioning system in China.</title>
        <authorList>
            <person name="Svensson D."/>
            <person name="Ohrman C."/>
            <person name="Backman S."/>
            <person name="Karlsson E."/>
            <person name="Nilsson E."/>
            <person name="Bystrom M."/>
            <person name="Larkeryd A."/>
            <person name="Stenberg P."/>
            <person name="Scholtz H.C."/>
            <person name="Forsman M."/>
            <person name="Sjodin A."/>
        </authorList>
    </citation>
    <scope>NUCLEOTIDE SEQUENCE [LARGE SCALE GENOMIC DNA]</scope>
    <source>
        <strain evidence="2 3">08HL01032</strain>
    </source>
</reference>
<dbReference type="KEGG" id="fgu:SD28_07365"/>
<name>A0A0A8E769_9GAMM</name>
<evidence type="ECO:0000313" key="2">
    <source>
        <dbReference type="EMBL" id="AJC49447.1"/>
    </source>
</evidence>
<keyword evidence="1" id="KW-0175">Coiled coil</keyword>
<organism evidence="2 3">
    <name type="scientific">Allofrancisella guangzhouensis</name>
    <dbReference type="NCBI Taxonomy" id="594679"/>
    <lineage>
        <taxon>Bacteria</taxon>
        <taxon>Pseudomonadati</taxon>
        <taxon>Pseudomonadota</taxon>
        <taxon>Gammaproteobacteria</taxon>
        <taxon>Thiotrichales</taxon>
        <taxon>Francisellaceae</taxon>
        <taxon>Allofrancisella</taxon>
    </lineage>
</organism>
<dbReference type="OrthoDB" id="5605335at2"/>
<keyword evidence="3" id="KW-1185">Reference proteome</keyword>
<accession>A0A0A8E769</accession>
<sequence>MKKPSFDMEHSDQFNDCNHQAQESFSIDRLNEYPNDIVELFKLIQAVRYDRIQLQEQYNDYRKKLNNDRINLGSELIKIKKAYNAKIVTLQEEYNSVKSNTMIELAKLRQG</sequence>
<gene>
    <name evidence="2" type="ORF">SD28_07365</name>
</gene>
<evidence type="ECO:0000313" key="3">
    <source>
        <dbReference type="Proteomes" id="UP000031104"/>
    </source>
</evidence>
<protein>
    <submittedName>
        <fullName evidence="2">Uncharacterized protein</fullName>
    </submittedName>
</protein>
<feature type="coiled-coil region" evidence="1">
    <location>
        <begin position="51"/>
        <end position="100"/>
    </location>
</feature>
<dbReference type="Proteomes" id="UP000031104">
    <property type="component" value="Chromosome"/>
</dbReference>